<dbReference type="PANTHER" id="PTHR38696:SF1">
    <property type="entry name" value="MEDIATOR OF RNA POLYMERASE II TRANSCRIPTION SUBUNIT 13"/>
    <property type="match status" value="1"/>
</dbReference>
<dbReference type="HOGENOM" id="CLU_015890_0_0_1"/>
<dbReference type="KEGG" id="scm:SCHCO_02487517"/>
<protein>
    <submittedName>
        <fullName evidence="2">Uncharacterized protein</fullName>
    </submittedName>
</protein>
<feature type="compositionally biased region" description="Low complexity" evidence="1">
    <location>
        <begin position="653"/>
        <end position="674"/>
    </location>
</feature>
<dbReference type="AlphaFoldDB" id="D8PK75"/>
<feature type="region of interest" description="Disordered" evidence="1">
    <location>
        <begin position="1"/>
        <end position="32"/>
    </location>
</feature>
<feature type="region of interest" description="Disordered" evidence="1">
    <location>
        <begin position="147"/>
        <end position="176"/>
    </location>
</feature>
<feature type="compositionally biased region" description="Low complexity" evidence="1">
    <location>
        <begin position="749"/>
        <end position="760"/>
    </location>
</feature>
<dbReference type="EMBL" id="GL377302">
    <property type="protein sequence ID" value="EFJ02630.1"/>
    <property type="molecule type" value="Genomic_DNA"/>
</dbReference>
<feature type="compositionally biased region" description="Polar residues" evidence="1">
    <location>
        <begin position="469"/>
        <end position="480"/>
    </location>
</feature>
<accession>D8PK75</accession>
<feature type="compositionally biased region" description="Basic and acidic residues" evidence="1">
    <location>
        <begin position="586"/>
        <end position="610"/>
    </location>
</feature>
<evidence type="ECO:0000313" key="2">
    <source>
        <dbReference type="EMBL" id="EFJ02630.1"/>
    </source>
</evidence>
<organism evidence="3">
    <name type="scientific">Schizophyllum commune (strain H4-8 / FGSC 9210)</name>
    <name type="common">Split gill fungus</name>
    <dbReference type="NCBI Taxonomy" id="578458"/>
    <lineage>
        <taxon>Eukaryota</taxon>
        <taxon>Fungi</taxon>
        <taxon>Dikarya</taxon>
        <taxon>Basidiomycota</taxon>
        <taxon>Agaricomycotina</taxon>
        <taxon>Agaricomycetes</taxon>
        <taxon>Agaricomycetidae</taxon>
        <taxon>Agaricales</taxon>
        <taxon>Schizophyllaceae</taxon>
        <taxon>Schizophyllum</taxon>
    </lineage>
</organism>
<sequence>MQPSSSQPAAAQATLAAPDVLQPSASQDTSFTPRKEFIRSPKPVPNIFFLLAISASNCIRLYSFPLSFIVALRRLLEQQTSIIEYREDVQNSMCEFVLEGKPWANPKSVTAERLLVHILAAIYQQGYTFLSVIDYGRETDDKLAMAFSKPSPSSVSRTDSPRPSQDAAAAAPSLSSHSARERRVPFALSFASATCMRVIAPPLHSTPAILQAVRASWPRGVVSEKKVSDDCFEFKLKGYRWFQEDTFATDSLRHILSLLSALDANQFTLLASLSLTNRSRVKDLWVFTGPPSPSAIYESPNASMLGSNMDMRRAPDQSYQHLPMHHRMATEPMVAPLPHPAHQRAATESTPRRTLSKNRRPNTPPRNGTPPGQQPETSPNTLRKPAPRAQVPVSVASITDVEDEGFRAQLPSTVPSGVENMTGVGAGPPHSGGPLPPQVAMPMPPAEQTPDVFYATSPFTTGAPPQPSPVRSTHEQSSAPKSRVPSDEVPVQTIEELSAGSLTPPYQPGSQVNTPGTQAGTPPLLPSGVFRDSAFSSNTEESAEVPIKWTGLAARLQEGEPRPGMGERVRSDPDPPLPGAWQPTPAEEKPAELRPDSGVGREESPPREVQEVSGRVQSPELTEPDVLRRSEAGLIEQASRRQTGQAAEMGVLRSSPEGSPSVPSSPTSATARPGGPKTKSGHTSVRGWVLVNVEPVSPRSEAAKELGRSANGKENETSSEKKDVGKEKDPHKEKGSVASLKGKGRDADSAASSTRSSPTSSKHKREGSGSGARRFFSLTRRGSKSVSRRRQSALLPFSSLLTRGSKKQEDASKSKTSFRNRLRSVGTEKVDDRDGA</sequence>
<feature type="compositionally biased region" description="Basic and acidic residues" evidence="1">
    <location>
        <begin position="557"/>
        <end position="573"/>
    </location>
</feature>
<reference evidence="2 3" key="1">
    <citation type="journal article" date="2010" name="Nat. Biotechnol.">
        <title>Genome sequence of the model mushroom Schizophyllum commune.</title>
        <authorList>
            <person name="Ohm R.A."/>
            <person name="de Jong J.F."/>
            <person name="Lugones L.G."/>
            <person name="Aerts A."/>
            <person name="Kothe E."/>
            <person name="Stajich J.E."/>
            <person name="de Vries R.P."/>
            <person name="Record E."/>
            <person name="Levasseur A."/>
            <person name="Baker S.E."/>
            <person name="Bartholomew K.A."/>
            <person name="Coutinho P.M."/>
            <person name="Erdmann S."/>
            <person name="Fowler T.J."/>
            <person name="Gathman A.C."/>
            <person name="Lombard V."/>
            <person name="Henrissat B."/>
            <person name="Knabe N."/>
            <person name="Kuees U."/>
            <person name="Lilly W.W."/>
            <person name="Lindquist E."/>
            <person name="Lucas S."/>
            <person name="Magnuson J.K."/>
            <person name="Piumi F."/>
            <person name="Raudaskoski M."/>
            <person name="Salamov A."/>
            <person name="Schmutz J."/>
            <person name="Schwarze F.W.M.R."/>
            <person name="vanKuyk P.A."/>
            <person name="Horton J.S."/>
            <person name="Grigoriev I.V."/>
            <person name="Woesten H.A.B."/>
        </authorList>
    </citation>
    <scope>NUCLEOTIDE SEQUENCE [LARGE SCALE GENOMIC DNA]</scope>
    <source>
        <strain evidence="3">H4-8 / FGSC 9210</strain>
    </source>
</reference>
<evidence type="ECO:0000256" key="1">
    <source>
        <dbReference type="SAM" id="MobiDB-lite"/>
    </source>
</evidence>
<evidence type="ECO:0000313" key="3">
    <source>
        <dbReference type="Proteomes" id="UP000007431"/>
    </source>
</evidence>
<feature type="compositionally biased region" description="Basic and acidic residues" evidence="1">
    <location>
        <begin position="701"/>
        <end position="735"/>
    </location>
</feature>
<dbReference type="GeneID" id="9594749"/>
<feature type="region of interest" description="Disordered" evidence="1">
    <location>
        <begin position="458"/>
        <end position="836"/>
    </location>
</feature>
<feature type="compositionally biased region" description="Low complexity" evidence="1">
    <location>
        <begin position="1"/>
        <end position="18"/>
    </location>
</feature>
<proteinExistence type="predicted"/>
<feature type="region of interest" description="Disordered" evidence="1">
    <location>
        <begin position="340"/>
        <end position="391"/>
    </location>
</feature>
<dbReference type="OMA" id="FYPRKEF"/>
<feature type="non-terminal residue" evidence="2">
    <location>
        <position position="836"/>
    </location>
</feature>
<feature type="compositionally biased region" description="Polar residues" evidence="1">
    <location>
        <begin position="23"/>
        <end position="32"/>
    </location>
</feature>
<dbReference type="PANTHER" id="PTHR38696">
    <property type="entry name" value="MEDIATOR OF RNA POLYMERASE II TRANSCRIPTION SUBUNIT 13"/>
    <property type="match status" value="1"/>
</dbReference>
<feature type="compositionally biased region" description="Basic and acidic residues" evidence="1">
    <location>
        <begin position="826"/>
        <end position="836"/>
    </location>
</feature>
<dbReference type="RefSeq" id="XP_003037532.1">
    <property type="nucleotide sequence ID" value="XM_003037486.1"/>
</dbReference>
<dbReference type="VEuPathDB" id="FungiDB:SCHCODRAFT_02487517"/>
<feature type="compositionally biased region" description="Basic residues" evidence="1">
    <location>
        <begin position="781"/>
        <end position="791"/>
    </location>
</feature>
<keyword evidence="3" id="KW-1185">Reference proteome</keyword>
<name>D8PK75_SCHCM</name>
<dbReference type="InParanoid" id="D8PK75"/>
<dbReference type="Proteomes" id="UP000007431">
    <property type="component" value="Unassembled WGS sequence"/>
</dbReference>
<feature type="compositionally biased region" description="Low complexity" evidence="1">
    <location>
        <begin position="161"/>
        <end position="176"/>
    </location>
</feature>
<feature type="compositionally biased region" description="Polar residues" evidence="1">
    <location>
        <begin position="508"/>
        <end position="520"/>
    </location>
</feature>
<dbReference type="OrthoDB" id="3358646at2759"/>
<dbReference type="eggNOG" id="ENOG502SI2Z">
    <property type="taxonomic scope" value="Eukaryota"/>
</dbReference>
<gene>
    <name evidence="2" type="ORF">SCHCODRAFT_104424</name>
</gene>